<keyword evidence="2" id="KW-0472">Membrane</keyword>
<feature type="compositionally biased region" description="Gly residues" evidence="1">
    <location>
        <begin position="55"/>
        <end position="64"/>
    </location>
</feature>
<dbReference type="Proteomes" id="UP000001508">
    <property type="component" value="Chromosome"/>
</dbReference>
<reference evidence="4" key="1">
    <citation type="submission" date="2010-02" db="EMBL/GenBank/DDBJ databases">
        <title>Complete sequence of Desulfurivibrio alkaliphilus AHT2.</title>
        <authorList>
            <consortium name="US DOE Joint Genome Institute"/>
            <person name="Pitluck S."/>
            <person name="Chertkov O."/>
            <person name="Detter J.C."/>
            <person name="Han C."/>
            <person name="Tapia R."/>
            <person name="Larimer F."/>
            <person name="Land M."/>
            <person name="Hauser L."/>
            <person name="Kyrpides N."/>
            <person name="Mikhailova N."/>
            <person name="Sorokin D.Y."/>
            <person name="Muyzer G."/>
            <person name="Woyke T."/>
        </authorList>
    </citation>
    <scope>NUCLEOTIDE SEQUENCE [LARGE SCALE GENOMIC DNA]</scope>
    <source>
        <strain evidence="4">DSM 19089 / UNIQEM U267 / AHT2</strain>
    </source>
</reference>
<evidence type="ECO:0000313" key="3">
    <source>
        <dbReference type="EMBL" id="ADH85552.1"/>
    </source>
</evidence>
<organism evidence="3 4">
    <name type="scientific">Desulfurivibrio alkaliphilus (strain DSM 19089 / UNIQEM U267 / AHT2)</name>
    <dbReference type="NCBI Taxonomy" id="589865"/>
    <lineage>
        <taxon>Bacteria</taxon>
        <taxon>Pseudomonadati</taxon>
        <taxon>Thermodesulfobacteriota</taxon>
        <taxon>Desulfobulbia</taxon>
        <taxon>Desulfobulbales</taxon>
        <taxon>Desulfobulbaceae</taxon>
        <taxon>Desulfurivibrio</taxon>
    </lineage>
</organism>
<gene>
    <name evidence="3" type="ordered locus">DaAHT2_0848</name>
</gene>
<keyword evidence="4" id="KW-1185">Reference proteome</keyword>
<sequence length="340" mass="37871">MVVVRQTALLLMFWLLPGLLSAVVADELPPLRLTLAPPVDSAAAAGEECAEGHVGHGGGRGNGGPRLESEHRPVSQRTYHLNQYRRGAAIRAYVRRPDGAVFEPELILGASPRLTFATPPGDGPTHGAHNVYLVEEGVEDGVLAVRVAKWITMHHSCRWGHDGKFNPDLINPQQLDTVPFEIVVDDLWSRNFHAAVRSGDNLRITVLSYGAPVAGAEVTLTTEQGWRKTVTSDEQGMARIQLIRDYYPSLWQEFRRSHRGPFEVSARWRTEKTGEFRGEPYGAVSYQITHPWVYSPPEREYSSYASGLLLAATMMIAGGGGVYLYRERRRRPYRGVVFDE</sequence>
<dbReference type="OrthoDB" id="9771372at2"/>
<protein>
    <submittedName>
        <fullName evidence="3">Polyferredoxin-like protein</fullName>
    </submittedName>
</protein>
<dbReference type="eggNOG" id="COG5266">
    <property type="taxonomic scope" value="Bacteria"/>
</dbReference>
<proteinExistence type="predicted"/>
<dbReference type="InParanoid" id="D6Z1X7"/>
<keyword evidence="2" id="KW-1133">Transmembrane helix</keyword>
<evidence type="ECO:0000313" key="4">
    <source>
        <dbReference type="Proteomes" id="UP000001508"/>
    </source>
</evidence>
<dbReference type="EMBL" id="CP001940">
    <property type="protein sequence ID" value="ADH85552.1"/>
    <property type="molecule type" value="Genomic_DNA"/>
</dbReference>
<accession>D6Z1X7</accession>
<keyword evidence="2" id="KW-0812">Transmembrane</keyword>
<dbReference type="KEGG" id="dak:DaAHT2_0848"/>
<name>D6Z1X7_DESAT</name>
<evidence type="ECO:0000256" key="1">
    <source>
        <dbReference type="SAM" id="MobiDB-lite"/>
    </source>
</evidence>
<dbReference type="STRING" id="589865.DaAHT2_0848"/>
<feature type="region of interest" description="Disordered" evidence="1">
    <location>
        <begin position="46"/>
        <end position="76"/>
    </location>
</feature>
<evidence type="ECO:0000256" key="2">
    <source>
        <dbReference type="SAM" id="Phobius"/>
    </source>
</evidence>
<dbReference type="RefSeq" id="WP_013163082.1">
    <property type="nucleotide sequence ID" value="NC_014216.1"/>
</dbReference>
<dbReference type="AlphaFoldDB" id="D6Z1X7"/>
<dbReference type="HOGENOM" id="CLU_815654_0_0_7"/>
<feature type="transmembrane region" description="Helical" evidence="2">
    <location>
        <begin position="304"/>
        <end position="325"/>
    </location>
</feature>